<organism evidence="1 2">
    <name type="scientific">Aldrovandia affinis</name>
    <dbReference type="NCBI Taxonomy" id="143900"/>
    <lineage>
        <taxon>Eukaryota</taxon>
        <taxon>Metazoa</taxon>
        <taxon>Chordata</taxon>
        <taxon>Craniata</taxon>
        <taxon>Vertebrata</taxon>
        <taxon>Euteleostomi</taxon>
        <taxon>Actinopterygii</taxon>
        <taxon>Neopterygii</taxon>
        <taxon>Teleostei</taxon>
        <taxon>Notacanthiformes</taxon>
        <taxon>Halosauridae</taxon>
        <taxon>Aldrovandia</taxon>
    </lineage>
</organism>
<accession>A0AAD7RYS9</accession>
<proteinExistence type="predicted"/>
<keyword evidence="2" id="KW-1185">Reference proteome</keyword>
<dbReference type="EMBL" id="JAINUG010000156">
    <property type="protein sequence ID" value="KAJ8391491.1"/>
    <property type="molecule type" value="Genomic_DNA"/>
</dbReference>
<sequence length="168" mass="18477">MGPFELIDMCVLFVMSGRCQVTGRVPAREPTLTSPAFAGGVRTLSLCPARSQSASVEAPFLHSFTSAKKTVSLERRLARVRTLLHVVDDAAPKLGPRTRGGPHGSGWFVPHPNWDLEPEGVHMVQATVSHVGTMCKFDSSRHLSTDRHETMETIVVTLLKPLFSVYKR</sequence>
<reference evidence="1" key="1">
    <citation type="journal article" date="2023" name="Science">
        <title>Genome structures resolve the early diversification of teleost fishes.</title>
        <authorList>
            <person name="Parey E."/>
            <person name="Louis A."/>
            <person name="Montfort J."/>
            <person name="Bouchez O."/>
            <person name="Roques C."/>
            <person name="Iampietro C."/>
            <person name="Lluch J."/>
            <person name="Castinel A."/>
            <person name="Donnadieu C."/>
            <person name="Desvignes T."/>
            <person name="Floi Bucao C."/>
            <person name="Jouanno E."/>
            <person name="Wen M."/>
            <person name="Mejri S."/>
            <person name="Dirks R."/>
            <person name="Jansen H."/>
            <person name="Henkel C."/>
            <person name="Chen W.J."/>
            <person name="Zahm M."/>
            <person name="Cabau C."/>
            <person name="Klopp C."/>
            <person name="Thompson A.W."/>
            <person name="Robinson-Rechavi M."/>
            <person name="Braasch I."/>
            <person name="Lecointre G."/>
            <person name="Bobe J."/>
            <person name="Postlethwait J.H."/>
            <person name="Berthelot C."/>
            <person name="Roest Crollius H."/>
            <person name="Guiguen Y."/>
        </authorList>
    </citation>
    <scope>NUCLEOTIDE SEQUENCE</scope>
    <source>
        <strain evidence="1">NC1722</strain>
    </source>
</reference>
<gene>
    <name evidence="1" type="ORF">AAFF_G00088130</name>
</gene>
<dbReference type="Proteomes" id="UP001221898">
    <property type="component" value="Unassembled WGS sequence"/>
</dbReference>
<dbReference type="AlphaFoldDB" id="A0AAD7RYS9"/>
<name>A0AAD7RYS9_9TELE</name>
<evidence type="ECO:0000313" key="2">
    <source>
        <dbReference type="Proteomes" id="UP001221898"/>
    </source>
</evidence>
<comment type="caution">
    <text evidence="1">The sequence shown here is derived from an EMBL/GenBank/DDBJ whole genome shotgun (WGS) entry which is preliminary data.</text>
</comment>
<protein>
    <submittedName>
        <fullName evidence="1">Uncharacterized protein</fullName>
    </submittedName>
</protein>
<evidence type="ECO:0000313" key="1">
    <source>
        <dbReference type="EMBL" id="KAJ8391491.1"/>
    </source>
</evidence>